<dbReference type="InterPro" id="IPR010992">
    <property type="entry name" value="IHF-like_DNA-bd_dom_sf"/>
</dbReference>
<dbReference type="NCBIfam" id="NF001222">
    <property type="entry name" value="PRK00199.1"/>
    <property type="match status" value="1"/>
</dbReference>
<evidence type="ECO:0000313" key="4">
    <source>
        <dbReference type="EMBL" id="RDF11822.1"/>
    </source>
</evidence>
<dbReference type="Pfam" id="PF00216">
    <property type="entry name" value="Bac_DNA_binding"/>
    <property type="match status" value="1"/>
</dbReference>
<keyword evidence="2" id="KW-0238">DNA-binding</keyword>
<dbReference type="RefSeq" id="WP_111353293.1">
    <property type="nucleotide sequence ID" value="NZ_QEQF01000001.1"/>
</dbReference>
<evidence type="ECO:0000256" key="3">
    <source>
        <dbReference type="RuleBase" id="RU003939"/>
    </source>
</evidence>
<dbReference type="GO" id="GO:0030527">
    <property type="term" value="F:structural constituent of chromatin"/>
    <property type="evidence" value="ECO:0007669"/>
    <property type="project" value="InterPro"/>
</dbReference>
<dbReference type="PANTHER" id="PTHR33175:SF5">
    <property type="entry name" value="INTEGRATION HOST FACTOR SUBUNIT BETA"/>
    <property type="match status" value="1"/>
</dbReference>
<dbReference type="InterPro" id="IPR000119">
    <property type="entry name" value="Hist_DNA-bd"/>
</dbReference>
<dbReference type="EMBL" id="QEQF01000001">
    <property type="protein sequence ID" value="RDF11822.1"/>
    <property type="molecule type" value="Genomic_DNA"/>
</dbReference>
<reference evidence="4 5" key="1">
    <citation type="submission" date="2018-05" db="EMBL/GenBank/DDBJ databases">
        <title>Draft Genome Sequences for a Diverse set of 7 Haemophilus Species.</title>
        <authorList>
            <person name="Nichols M."/>
            <person name="Topaz N."/>
            <person name="Wang X."/>
            <person name="Wang X."/>
            <person name="Boxrud D."/>
        </authorList>
    </citation>
    <scope>NUCLEOTIDE SEQUENCE [LARGE SCALE GENOMIC DNA]</scope>
    <source>
        <strain evidence="4 5">C2014016342</strain>
    </source>
</reference>
<keyword evidence="5" id="KW-1185">Reference proteome</keyword>
<dbReference type="GO" id="GO:0005829">
    <property type="term" value="C:cytosol"/>
    <property type="evidence" value="ECO:0007669"/>
    <property type="project" value="TreeGrafter"/>
</dbReference>
<dbReference type="PANTHER" id="PTHR33175">
    <property type="entry name" value="DNA-BINDING PROTEIN HU"/>
    <property type="match status" value="1"/>
</dbReference>
<proteinExistence type="inferred from homology"/>
<dbReference type="AlphaFoldDB" id="A0A369ZV28"/>
<name>A0A369ZV28_9PAST</name>
<comment type="similarity">
    <text evidence="1 3">Belongs to the bacterial histone-like protein family.</text>
</comment>
<protein>
    <submittedName>
        <fullName evidence="4">Integration host factor subunit beta</fullName>
    </submittedName>
</protein>
<gene>
    <name evidence="4" type="ORF">DPV92_01205</name>
</gene>
<dbReference type="SMART" id="SM00411">
    <property type="entry name" value="BHL"/>
    <property type="match status" value="1"/>
</dbReference>
<evidence type="ECO:0000313" key="5">
    <source>
        <dbReference type="Proteomes" id="UP000253945"/>
    </source>
</evidence>
<dbReference type="Proteomes" id="UP000253945">
    <property type="component" value="Unassembled WGS sequence"/>
</dbReference>
<evidence type="ECO:0000256" key="1">
    <source>
        <dbReference type="ARBA" id="ARBA00010529"/>
    </source>
</evidence>
<evidence type="ECO:0000256" key="2">
    <source>
        <dbReference type="ARBA" id="ARBA00023125"/>
    </source>
</evidence>
<dbReference type="CDD" id="cd13836">
    <property type="entry name" value="IHF_B"/>
    <property type="match status" value="1"/>
</dbReference>
<dbReference type="PRINTS" id="PR01727">
    <property type="entry name" value="DNABINDINGHU"/>
</dbReference>
<accession>A0A369ZV28</accession>
<organism evidence="4 5">
    <name type="scientific">Haemophilus paraphrohaemolyticus</name>
    <dbReference type="NCBI Taxonomy" id="736"/>
    <lineage>
        <taxon>Bacteria</taxon>
        <taxon>Pseudomonadati</taxon>
        <taxon>Pseudomonadota</taxon>
        <taxon>Gammaproteobacteria</taxon>
        <taxon>Pasteurellales</taxon>
        <taxon>Pasteurellaceae</taxon>
        <taxon>Haemophilus</taxon>
    </lineage>
</organism>
<dbReference type="Gene3D" id="4.10.520.10">
    <property type="entry name" value="IHF-like DNA-binding proteins"/>
    <property type="match status" value="1"/>
</dbReference>
<sequence>MTKSELVANLTTLNLLLPSNLVEEGANEILEKMVSALAMGERIEIRGFGSFSIRDREGRVARNPKSGESVKLEAKTVVHFKAGKKLKECVDLV</sequence>
<dbReference type="STRING" id="736.B0184_07855"/>
<dbReference type="SUPFAM" id="SSF47729">
    <property type="entry name" value="IHF-like DNA-binding proteins"/>
    <property type="match status" value="1"/>
</dbReference>
<dbReference type="GO" id="GO:0003677">
    <property type="term" value="F:DNA binding"/>
    <property type="evidence" value="ECO:0007669"/>
    <property type="project" value="UniProtKB-KW"/>
</dbReference>
<comment type="caution">
    <text evidence="4">The sequence shown here is derived from an EMBL/GenBank/DDBJ whole genome shotgun (WGS) entry which is preliminary data.</text>
</comment>